<dbReference type="InterPro" id="IPR050249">
    <property type="entry name" value="Pseudomonas-type_ThrB"/>
</dbReference>
<evidence type="ECO:0000259" key="2">
    <source>
        <dbReference type="Pfam" id="PF01636"/>
    </source>
</evidence>
<comment type="similarity">
    <text evidence="1">Belongs to the pseudomonas-type ThrB family.</text>
</comment>
<reference evidence="4" key="1">
    <citation type="submission" date="2017-09" db="EMBL/GenBank/DDBJ databases">
        <title>Depth-based differentiation of microbial function through sediment-hosted aquifers and enrichment of novel symbionts in the deep terrestrial subsurface.</title>
        <authorList>
            <person name="Probst A.J."/>
            <person name="Ladd B."/>
            <person name="Jarett J.K."/>
            <person name="Geller-Mcgrath D.E."/>
            <person name="Sieber C.M.K."/>
            <person name="Emerson J.B."/>
            <person name="Anantharaman K."/>
            <person name="Thomas B.C."/>
            <person name="Malmstrom R."/>
            <person name="Stieglmeier M."/>
            <person name="Klingl A."/>
            <person name="Woyke T."/>
            <person name="Ryan C.M."/>
            <person name="Banfield J.F."/>
        </authorList>
    </citation>
    <scope>NUCLEOTIDE SEQUENCE [LARGE SCALE GENOMIC DNA]</scope>
</reference>
<dbReference type="EMBL" id="PFEU01000007">
    <property type="protein sequence ID" value="PJE77018.1"/>
    <property type="molecule type" value="Genomic_DNA"/>
</dbReference>
<comment type="caution">
    <text evidence="3">The sequence shown here is derived from an EMBL/GenBank/DDBJ whole genome shotgun (WGS) entry which is preliminary data.</text>
</comment>
<gene>
    <name evidence="3" type="ORF">COV05_01185</name>
</gene>
<dbReference type="InterPro" id="IPR011009">
    <property type="entry name" value="Kinase-like_dom_sf"/>
</dbReference>
<feature type="domain" description="Aminoglycoside phosphotransferase" evidence="2">
    <location>
        <begin position="56"/>
        <end position="286"/>
    </location>
</feature>
<dbReference type="Pfam" id="PF01636">
    <property type="entry name" value="APH"/>
    <property type="match status" value="1"/>
</dbReference>
<dbReference type="PANTHER" id="PTHR21064:SF6">
    <property type="entry name" value="AMINOGLYCOSIDE PHOSPHOTRANSFERASE DOMAIN-CONTAINING PROTEIN"/>
    <property type="match status" value="1"/>
</dbReference>
<evidence type="ECO:0000313" key="4">
    <source>
        <dbReference type="Proteomes" id="UP000231436"/>
    </source>
</evidence>
<dbReference type="GO" id="GO:0019202">
    <property type="term" value="F:amino acid kinase activity"/>
    <property type="evidence" value="ECO:0007669"/>
    <property type="project" value="TreeGrafter"/>
</dbReference>
<dbReference type="SUPFAM" id="SSF56112">
    <property type="entry name" value="Protein kinase-like (PK-like)"/>
    <property type="match status" value="1"/>
</dbReference>
<sequence>MRITGSFVQNRLCSRYPMNDSDVHDREALKDLLCELFGFATVTKIELVYERYRCLNYRISTPNQEYFLKQYRGRSSEEVFETKFAEQFFSENEIPILLPVKDRFQRPAFKYADEWFSLFDFVHAKQPDSQHLTDTFLASLGAQLAKLHRVGSLVRLDSFRRLRLWDEEEFVFEVVELNTLLEQEQEKSGVPSLVFETLEKKMKFVTQCQRTAKDFTLPFDCLLHGDPIYQNTFINDADQVIALFDLEDTCVGPRAYEVSRAILINCFERGWGDQEFHQARTFFRAYQHVYPISFEEFQQGVEMYMIKNAHKLWFEVKHLFDGGEEIKRCYEAHANRIRHLTDNWEPFCRSIYTAG</sequence>
<dbReference type="Gene3D" id="3.30.200.20">
    <property type="entry name" value="Phosphorylase Kinase, domain 1"/>
    <property type="match status" value="1"/>
</dbReference>
<proteinExistence type="inferred from homology"/>
<protein>
    <recommendedName>
        <fullName evidence="2">Aminoglycoside phosphotransferase domain-containing protein</fullName>
    </recommendedName>
</protein>
<dbReference type="InterPro" id="IPR002575">
    <property type="entry name" value="Aminoglycoside_PTrfase"/>
</dbReference>
<evidence type="ECO:0000256" key="1">
    <source>
        <dbReference type="ARBA" id="ARBA00038240"/>
    </source>
</evidence>
<evidence type="ECO:0000313" key="3">
    <source>
        <dbReference type="EMBL" id="PJE77018.1"/>
    </source>
</evidence>
<organism evidence="3 4">
    <name type="scientific">Candidatus Uhrbacteria bacterium CG10_big_fil_rev_8_21_14_0_10_48_16</name>
    <dbReference type="NCBI Taxonomy" id="1975038"/>
    <lineage>
        <taxon>Bacteria</taxon>
        <taxon>Candidatus Uhriibacteriota</taxon>
    </lineage>
</organism>
<dbReference type="PANTHER" id="PTHR21064">
    <property type="entry name" value="AMINOGLYCOSIDE PHOSPHOTRANSFERASE DOMAIN-CONTAINING PROTEIN-RELATED"/>
    <property type="match status" value="1"/>
</dbReference>
<accession>A0A2M8LHU4</accession>
<dbReference type="Proteomes" id="UP000231436">
    <property type="component" value="Unassembled WGS sequence"/>
</dbReference>
<name>A0A2M8LHU4_9BACT</name>
<dbReference type="Gene3D" id="3.90.1200.10">
    <property type="match status" value="1"/>
</dbReference>
<dbReference type="AlphaFoldDB" id="A0A2M8LHU4"/>